<evidence type="ECO:0000256" key="1">
    <source>
        <dbReference type="SAM" id="SignalP"/>
    </source>
</evidence>
<protein>
    <submittedName>
        <fullName evidence="2">Uncharacterized protein</fullName>
    </submittedName>
</protein>
<keyword evidence="3" id="KW-1185">Reference proteome</keyword>
<sequence length="80" mass="8625">MHRTISLTLALSLAAAAPAFARHCPADMAAIDKALPTAQISASDKQKVMELRKQGEDLHKAGNHPESERLLGQAKKILKI</sequence>
<organism evidence="2 3">
    <name type="scientific">Microvirga aerilata</name>
    <dbReference type="NCBI Taxonomy" id="670292"/>
    <lineage>
        <taxon>Bacteria</taxon>
        <taxon>Pseudomonadati</taxon>
        <taxon>Pseudomonadota</taxon>
        <taxon>Alphaproteobacteria</taxon>
        <taxon>Hyphomicrobiales</taxon>
        <taxon>Methylobacteriaceae</taxon>
        <taxon>Microvirga</taxon>
    </lineage>
</organism>
<evidence type="ECO:0000313" key="2">
    <source>
        <dbReference type="EMBL" id="MBL0408249.1"/>
    </source>
</evidence>
<dbReference type="EMBL" id="JAEQMY010000171">
    <property type="protein sequence ID" value="MBL0408249.1"/>
    <property type="molecule type" value="Genomic_DNA"/>
</dbReference>
<accession>A0A936ZP09</accession>
<feature type="chain" id="PRO_5036817150" evidence="1">
    <location>
        <begin position="22"/>
        <end position="80"/>
    </location>
</feature>
<evidence type="ECO:0000313" key="3">
    <source>
        <dbReference type="Proteomes" id="UP000605848"/>
    </source>
</evidence>
<feature type="signal peptide" evidence="1">
    <location>
        <begin position="1"/>
        <end position="21"/>
    </location>
</feature>
<dbReference type="RefSeq" id="WP_202066062.1">
    <property type="nucleotide sequence ID" value="NZ_JAEQMY010000171.1"/>
</dbReference>
<gene>
    <name evidence="2" type="ORF">JKG68_30680</name>
</gene>
<name>A0A936ZP09_9HYPH</name>
<comment type="caution">
    <text evidence="2">The sequence shown here is derived from an EMBL/GenBank/DDBJ whole genome shotgun (WGS) entry which is preliminary data.</text>
</comment>
<keyword evidence="1" id="KW-0732">Signal</keyword>
<dbReference type="Proteomes" id="UP000605848">
    <property type="component" value="Unassembled WGS sequence"/>
</dbReference>
<reference evidence="2" key="1">
    <citation type="submission" date="2021-01" db="EMBL/GenBank/DDBJ databases">
        <title>Microvirga sp.</title>
        <authorList>
            <person name="Kim M.K."/>
        </authorList>
    </citation>
    <scope>NUCLEOTIDE SEQUENCE</scope>
    <source>
        <strain evidence="2">5420S-16</strain>
    </source>
</reference>
<proteinExistence type="predicted"/>
<dbReference type="AlphaFoldDB" id="A0A936ZP09"/>